<evidence type="ECO:0000256" key="3">
    <source>
        <dbReference type="ARBA" id="ARBA00023002"/>
    </source>
</evidence>
<dbReference type="InterPro" id="IPR015881">
    <property type="entry name" value="ARHD_Rieske_2Fe_2S"/>
</dbReference>
<dbReference type="Pfam" id="PF19301">
    <property type="entry name" value="LigXa_C"/>
    <property type="match status" value="1"/>
</dbReference>
<geneLocation type="plasmid" evidence="7 9">
    <name>p2</name>
</geneLocation>
<reference evidence="8 10" key="1">
    <citation type="submission" date="2014-12" db="EMBL/GenBank/DDBJ databases">
        <title>Whole genome sequencing of Sphingobium xenophagum OW59.</title>
        <authorList>
            <person name="Ohta Y."/>
            <person name="Nishi S."/>
            <person name="Hatada Y."/>
        </authorList>
    </citation>
    <scope>NUCLEOTIDE SEQUENCE [LARGE SCALE GENOMIC DNA]</scope>
    <source>
        <strain evidence="8 10">OW59</strain>
    </source>
</reference>
<dbReference type="RefSeq" id="WP_017184793.1">
    <property type="nucleotide sequence ID" value="NZ_BBQY01000005.1"/>
</dbReference>
<evidence type="ECO:0000256" key="5">
    <source>
        <dbReference type="ARBA" id="ARBA00023014"/>
    </source>
</evidence>
<keyword evidence="1" id="KW-0001">2Fe-2S</keyword>
<dbReference type="EMBL" id="CP022748">
    <property type="protein sequence ID" value="ASY46713.1"/>
    <property type="molecule type" value="Genomic_DNA"/>
</dbReference>
<dbReference type="InterPro" id="IPR017941">
    <property type="entry name" value="Rieske_2Fe-2S"/>
</dbReference>
<dbReference type="PANTHER" id="PTHR21266:SF59">
    <property type="entry name" value="BLR4922 PROTEIN"/>
    <property type="match status" value="1"/>
</dbReference>
<reference evidence="7 9" key="2">
    <citation type="submission" date="2017-08" db="EMBL/GenBank/DDBJ databases">
        <title>Whole Genome Sequence of Sphingobium hydrophobicum C1: Insights into Adaption to the Electronic-waste Contaminated Sediment.</title>
        <authorList>
            <person name="Song D."/>
            <person name="Chen X."/>
            <person name="Xu M."/>
        </authorList>
    </citation>
    <scope>NUCLEOTIDE SEQUENCE [LARGE SCALE GENOMIC DNA]</scope>
    <source>
        <strain evidence="7 9">C1</strain>
        <plasmid evidence="7 9">p2</plasmid>
    </source>
</reference>
<dbReference type="Gene3D" id="3.90.380.10">
    <property type="entry name" value="Naphthalene 1,2-dioxygenase Alpha Subunit, Chain A, domain 1"/>
    <property type="match status" value="1"/>
</dbReference>
<name>A0A249MZA7_SPHXE</name>
<dbReference type="KEGG" id="shyd:CJD35_19645"/>
<evidence type="ECO:0000259" key="6">
    <source>
        <dbReference type="PROSITE" id="PS51296"/>
    </source>
</evidence>
<evidence type="ECO:0000313" key="9">
    <source>
        <dbReference type="Proteomes" id="UP000217141"/>
    </source>
</evidence>
<keyword evidence="4" id="KW-0408">Iron</keyword>
<protein>
    <submittedName>
        <fullName evidence="7">MarR family transcriptional regulator</fullName>
    </submittedName>
    <submittedName>
        <fullName evidence="8">Phthalate 4,5-dioxygenase</fullName>
    </submittedName>
</protein>
<dbReference type="Proteomes" id="UP000217141">
    <property type="component" value="Plasmid p2"/>
</dbReference>
<evidence type="ECO:0000313" key="7">
    <source>
        <dbReference type="EMBL" id="ASY46713.1"/>
    </source>
</evidence>
<dbReference type="SUPFAM" id="SSF50022">
    <property type="entry name" value="ISP domain"/>
    <property type="match status" value="1"/>
</dbReference>
<dbReference type="InterPro" id="IPR036922">
    <property type="entry name" value="Rieske_2Fe-2S_sf"/>
</dbReference>
<dbReference type="PANTHER" id="PTHR21266">
    <property type="entry name" value="IRON-SULFUR DOMAIN CONTAINING PROTEIN"/>
    <property type="match status" value="1"/>
</dbReference>
<evidence type="ECO:0000313" key="10">
    <source>
        <dbReference type="Proteomes" id="UP000290975"/>
    </source>
</evidence>
<keyword evidence="3" id="KW-0560">Oxidoreductase</keyword>
<dbReference type="PROSITE" id="PS51296">
    <property type="entry name" value="RIESKE"/>
    <property type="match status" value="1"/>
</dbReference>
<dbReference type="AlphaFoldDB" id="A0A249MZA7"/>
<evidence type="ECO:0000256" key="4">
    <source>
        <dbReference type="ARBA" id="ARBA00023004"/>
    </source>
</evidence>
<feature type="domain" description="Rieske" evidence="6">
    <location>
        <begin position="26"/>
        <end position="133"/>
    </location>
</feature>
<dbReference type="GO" id="GO:0005506">
    <property type="term" value="F:iron ion binding"/>
    <property type="evidence" value="ECO:0007669"/>
    <property type="project" value="InterPro"/>
</dbReference>
<dbReference type="EMBL" id="BBQY01000005">
    <property type="protein sequence ID" value="GBH30763.1"/>
    <property type="molecule type" value="Genomic_DNA"/>
</dbReference>
<evidence type="ECO:0000256" key="1">
    <source>
        <dbReference type="ARBA" id="ARBA00022714"/>
    </source>
</evidence>
<keyword evidence="2" id="KW-0479">Metal-binding</keyword>
<proteinExistence type="predicted"/>
<dbReference type="Gene3D" id="2.102.10.10">
    <property type="entry name" value="Rieske [2Fe-2S] iron-sulphur domain"/>
    <property type="match status" value="1"/>
</dbReference>
<gene>
    <name evidence="7" type="ORF">CJD35_19645</name>
    <name evidence="8" type="ORF">MBESOW_P2018</name>
</gene>
<dbReference type="CDD" id="cd03479">
    <property type="entry name" value="Rieske_RO_Alpha_PhDO_like"/>
    <property type="match status" value="1"/>
</dbReference>
<accession>A0A249MZA7</accession>
<keyword evidence="8" id="KW-0223">Dioxygenase</keyword>
<dbReference type="GO" id="GO:0051537">
    <property type="term" value="F:2 iron, 2 sulfur cluster binding"/>
    <property type="evidence" value="ECO:0007669"/>
    <property type="project" value="UniProtKB-KW"/>
</dbReference>
<organism evidence="7 9">
    <name type="scientific">Sphingobium xenophagum</name>
    <dbReference type="NCBI Taxonomy" id="121428"/>
    <lineage>
        <taxon>Bacteria</taxon>
        <taxon>Pseudomonadati</taxon>
        <taxon>Pseudomonadota</taxon>
        <taxon>Alphaproteobacteria</taxon>
        <taxon>Sphingomonadales</taxon>
        <taxon>Sphingomonadaceae</taxon>
        <taxon>Sphingobium</taxon>
    </lineage>
</organism>
<keyword evidence="7" id="KW-0614">Plasmid</keyword>
<dbReference type="STRING" id="1192759.GCA_000277525_04040"/>
<dbReference type="Pfam" id="PF00355">
    <property type="entry name" value="Rieske"/>
    <property type="match status" value="1"/>
</dbReference>
<sequence>MTPEQNDLLCRVEGEAPMGKLMRQHWLPACMIEDVAEPDGTPLRVRLLGENMVVFRNTEGRIGALDELCPHRRASLAFGRNEECGLRCLYHGWKFDVDGNAVDMSSEPVDAKLRGTMKTKAYPVVESAGFVWVWMGDPENVIPFSPPNWSAAPAEKISIVKMHGGCNWAQVLEGSIDSAHSSSLHSSNMPTATEVSGSTATDTAWLRPSADKAPKIEVQKTPFGFRYAAIRKPIIDADKQDYVRMTLFQAPFTVHIPSNDQYHLSQMLVPIDDVNTMFYWIAWHPTKGISQDAWRKFCGAEIGKDVEPVTFKKRRNAENNYLQDRALMKAGDFTGIYGIPCQDMAMWESMGPIADRSEDLLGSSDKAIFTFRTQMYRAAQAVQKGEPALGAVEPRVPLAKLMSFEGMVPKGDDWRLINVSEEERRLTGVFADKEEVEDLADAVS</sequence>
<dbReference type="PROSITE" id="PS00570">
    <property type="entry name" value="RING_HYDROXYL_ALPHA"/>
    <property type="match status" value="1"/>
</dbReference>
<evidence type="ECO:0000313" key="8">
    <source>
        <dbReference type="EMBL" id="GBH30763.1"/>
    </source>
</evidence>
<dbReference type="Proteomes" id="UP000290975">
    <property type="component" value="Unassembled WGS sequence"/>
</dbReference>
<dbReference type="GO" id="GO:0051213">
    <property type="term" value="F:dioxygenase activity"/>
    <property type="evidence" value="ECO:0007669"/>
    <property type="project" value="UniProtKB-KW"/>
</dbReference>
<keyword evidence="10" id="KW-1185">Reference proteome</keyword>
<dbReference type="SUPFAM" id="SSF55961">
    <property type="entry name" value="Bet v1-like"/>
    <property type="match status" value="1"/>
</dbReference>
<dbReference type="InterPro" id="IPR045623">
    <property type="entry name" value="LigXa_C"/>
</dbReference>
<keyword evidence="5" id="KW-0411">Iron-sulfur</keyword>
<dbReference type="InterPro" id="IPR050584">
    <property type="entry name" value="Cholesterol_7-desaturase"/>
</dbReference>
<accession>A0A401J2C8</accession>
<evidence type="ECO:0000256" key="2">
    <source>
        <dbReference type="ARBA" id="ARBA00022723"/>
    </source>
</evidence>